<dbReference type="Pfam" id="PF07729">
    <property type="entry name" value="FCD"/>
    <property type="match status" value="1"/>
</dbReference>
<dbReference type="InterPro" id="IPR008920">
    <property type="entry name" value="TF_FadR/GntR_C"/>
</dbReference>
<dbReference type="EMBL" id="CP058214">
    <property type="protein sequence ID" value="QPC44146.1"/>
    <property type="molecule type" value="Genomic_DNA"/>
</dbReference>
<evidence type="ECO:0000313" key="5">
    <source>
        <dbReference type="EMBL" id="QPC44146.1"/>
    </source>
</evidence>
<dbReference type="Gene3D" id="1.10.10.10">
    <property type="entry name" value="Winged helix-like DNA-binding domain superfamily/Winged helix DNA-binding domain"/>
    <property type="match status" value="1"/>
</dbReference>
<dbReference type="SUPFAM" id="SSF46785">
    <property type="entry name" value="Winged helix' DNA-binding domain"/>
    <property type="match status" value="1"/>
</dbReference>
<dbReference type="InterPro" id="IPR036390">
    <property type="entry name" value="WH_DNA-bd_sf"/>
</dbReference>
<keyword evidence="6" id="KW-1185">Reference proteome</keyword>
<dbReference type="Gene3D" id="1.20.120.530">
    <property type="entry name" value="GntR ligand-binding domain-like"/>
    <property type="match status" value="1"/>
</dbReference>
<evidence type="ECO:0000256" key="2">
    <source>
        <dbReference type="ARBA" id="ARBA00023125"/>
    </source>
</evidence>
<dbReference type="PROSITE" id="PS50949">
    <property type="entry name" value="HTH_GNTR"/>
    <property type="match status" value="1"/>
</dbReference>
<evidence type="ECO:0000313" key="6">
    <source>
        <dbReference type="Proteomes" id="UP000593594"/>
    </source>
</evidence>
<evidence type="ECO:0000259" key="4">
    <source>
        <dbReference type="PROSITE" id="PS50949"/>
    </source>
</evidence>
<reference evidence="5 6" key="1">
    <citation type="submission" date="2020-06" db="EMBL/GenBank/DDBJ databases">
        <title>Genome sequence of 2 isolates from Red Sea Mangroves.</title>
        <authorList>
            <person name="Sefrji F."/>
            <person name="Michoud G."/>
            <person name="Merlino G."/>
            <person name="Daffonchio D."/>
        </authorList>
    </citation>
    <scope>NUCLEOTIDE SEQUENCE [LARGE SCALE GENOMIC DNA]</scope>
    <source>
        <strain evidence="5 6">R1DC25</strain>
    </source>
</reference>
<proteinExistence type="predicted"/>
<dbReference type="SUPFAM" id="SSF48008">
    <property type="entry name" value="GntR ligand-binding domain-like"/>
    <property type="match status" value="1"/>
</dbReference>
<dbReference type="GO" id="GO:0003700">
    <property type="term" value="F:DNA-binding transcription factor activity"/>
    <property type="evidence" value="ECO:0007669"/>
    <property type="project" value="InterPro"/>
</dbReference>
<dbReference type="PRINTS" id="PR00035">
    <property type="entry name" value="HTHGNTR"/>
</dbReference>
<keyword evidence="1" id="KW-0805">Transcription regulation</keyword>
<dbReference type="RefSeq" id="WP_213161512.1">
    <property type="nucleotide sequence ID" value="NZ_CP058214.1"/>
</dbReference>
<organism evidence="5 6">
    <name type="scientific">Kaustia mangrovi</name>
    <dbReference type="NCBI Taxonomy" id="2593653"/>
    <lineage>
        <taxon>Bacteria</taxon>
        <taxon>Pseudomonadati</taxon>
        <taxon>Pseudomonadota</taxon>
        <taxon>Alphaproteobacteria</taxon>
        <taxon>Hyphomicrobiales</taxon>
        <taxon>Parvibaculaceae</taxon>
        <taxon>Kaustia</taxon>
    </lineage>
</organism>
<dbReference type="AlphaFoldDB" id="A0A7S8HCZ1"/>
<dbReference type="GO" id="GO:0003677">
    <property type="term" value="F:DNA binding"/>
    <property type="evidence" value="ECO:0007669"/>
    <property type="project" value="UniProtKB-KW"/>
</dbReference>
<evidence type="ECO:0000256" key="1">
    <source>
        <dbReference type="ARBA" id="ARBA00023015"/>
    </source>
</evidence>
<dbReference type="SMART" id="SM00895">
    <property type="entry name" value="FCD"/>
    <property type="match status" value="1"/>
</dbReference>
<evidence type="ECO:0000256" key="3">
    <source>
        <dbReference type="ARBA" id="ARBA00023163"/>
    </source>
</evidence>
<protein>
    <submittedName>
        <fullName evidence="5">GntR family transcriptional regulator</fullName>
    </submittedName>
</protein>
<dbReference type="InterPro" id="IPR011711">
    <property type="entry name" value="GntR_C"/>
</dbReference>
<dbReference type="KEGG" id="kmn:HW532_16465"/>
<dbReference type="InterPro" id="IPR036388">
    <property type="entry name" value="WH-like_DNA-bd_sf"/>
</dbReference>
<gene>
    <name evidence="5" type="ORF">HW532_16465</name>
</gene>
<dbReference type="SMART" id="SM00345">
    <property type="entry name" value="HTH_GNTR"/>
    <property type="match status" value="1"/>
</dbReference>
<sequence length="237" mass="27198">MAEVEQGGMMADSGRGDRTLQSQKVYDRLRRDISARRMLPGAVLNEATLSERYEASRTPVREALFRLEQEGFLEKVGRQLRVKEFTFADVEELYQLREGLEKMAARLCVERASEADLDALESQLEAYSAYDLASQYDIFNEHANLFHRSIAHLCGNRMIRDQLLAIYDKVLVISARFYERGHSVEDAQREHAMILRALRERDVTLAEAAVRFHIQGVVSLYRQSNAPDPFEHSGTRT</sequence>
<keyword evidence="2" id="KW-0238">DNA-binding</keyword>
<dbReference type="Proteomes" id="UP000593594">
    <property type="component" value="Chromosome"/>
</dbReference>
<dbReference type="PANTHER" id="PTHR43537">
    <property type="entry name" value="TRANSCRIPTIONAL REGULATOR, GNTR FAMILY"/>
    <property type="match status" value="1"/>
</dbReference>
<accession>A0A7S8HCZ1</accession>
<dbReference type="InterPro" id="IPR000524">
    <property type="entry name" value="Tscrpt_reg_HTH_GntR"/>
</dbReference>
<dbReference type="PANTHER" id="PTHR43537:SF5">
    <property type="entry name" value="UXU OPERON TRANSCRIPTIONAL REGULATOR"/>
    <property type="match status" value="1"/>
</dbReference>
<feature type="domain" description="HTH gntR-type" evidence="4">
    <location>
        <begin position="19"/>
        <end position="85"/>
    </location>
</feature>
<name>A0A7S8HCZ1_9HYPH</name>
<dbReference type="Pfam" id="PF00392">
    <property type="entry name" value="GntR"/>
    <property type="match status" value="1"/>
</dbReference>
<keyword evidence="3" id="KW-0804">Transcription</keyword>